<feature type="compositionally biased region" description="Basic and acidic residues" evidence="1">
    <location>
        <begin position="255"/>
        <end position="283"/>
    </location>
</feature>
<reference evidence="2 3" key="1">
    <citation type="submission" date="2015-09" db="EMBL/GenBank/DDBJ databases">
        <title>Host preference determinants of Valsa canker pathogens revealed by comparative genomics.</title>
        <authorList>
            <person name="Yin Z."/>
            <person name="Huang L."/>
        </authorList>
    </citation>
    <scope>NUCLEOTIDE SEQUENCE [LARGE SCALE GENOMIC DNA]</scope>
    <source>
        <strain evidence="2 3">03-1</strain>
    </source>
</reference>
<organism evidence="2 3">
    <name type="scientific">Cytospora schulzeri</name>
    <dbReference type="NCBI Taxonomy" id="448051"/>
    <lineage>
        <taxon>Eukaryota</taxon>
        <taxon>Fungi</taxon>
        <taxon>Dikarya</taxon>
        <taxon>Ascomycota</taxon>
        <taxon>Pezizomycotina</taxon>
        <taxon>Sordariomycetes</taxon>
        <taxon>Sordariomycetidae</taxon>
        <taxon>Diaporthales</taxon>
        <taxon>Cytosporaceae</taxon>
        <taxon>Cytospora</taxon>
    </lineage>
</organism>
<keyword evidence="3" id="KW-1185">Reference proteome</keyword>
<sequence>MDMDWAAALQWQPAQYRPQPQPQLQHQHQHQHQYQYQQQAYAPDQGVAYQTRGGGTPYDSFDTVPADLGSMDNFTMAGQDVNVSPANLGSHYTAANCYPSPWPQTPTQNAYPFLPGGPTTMETMGNFALQEPVPQAAFPQMAIPQVVNTQTIRPQVVNQQVVRRQVIRPQVVTPQTVTQQTVTPQMVNPQVVVQQAVVPQAPLQQYTGVVPAKRSRGRPKGARLHGDEPSGEVSAIIRVAWKRAEKSYGRLKKAENRLGARGKGEQADGERQVGEDQEDGGKREKGRRVKEKREKNRREQCVAKNQELYRAAVAEYQQVKTAEAEGRYDYLPATSDAEAKLRSLWDVLATRLTEYGKEERRGPSPSGQADAAGLVPANNEASEILPASLNKAEIIWINNAARAIRDQEEIGKKCRERDIVALTVPPLAVAQPPYNYGLGAPGILSAA</sequence>
<protein>
    <submittedName>
        <fullName evidence="2">Uncharacterized protein</fullName>
    </submittedName>
</protein>
<dbReference type="STRING" id="356882.A0A423WU54"/>
<dbReference type="AlphaFoldDB" id="A0A423WU54"/>
<evidence type="ECO:0000313" key="2">
    <source>
        <dbReference type="EMBL" id="ROW06988.1"/>
    </source>
</evidence>
<comment type="caution">
    <text evidence="2">The sequence shown here is derived from an EMBL/GenBank/DDBJ whole genome shotgun (WGS) entry which is preliminary data.</text>
</comment>
<dbReference type="OrthoDB" id="10658356at2759"/>
<dbReference type="EMBL" id="LKEA01000009">
    <property type="protein sequence ID" value="ROW06988.1"/>
    <property type="molecule type" value="Genomic_DNA"/>
</dbReference>
<dbReference type="Proteomes" id="UP000283895">
    <property type="component" value="Unassembled WGS sequence"/>
</dbReference>
<feature type="compositionally biased region" description="Basic residues" evidence="1">
    <location>
        <begin position="213"/>
        <end position="223"/>
    </location>
</feature>
<evidence type="ECO:0000313" key="3">
    <source>
        <dbReference type="Proteomes" id="UP000283895"/>
    </source>
</evidence>
<evidence type="ECO:0000256" key="1">
    <source>
        <dbReference type="SAM" id="MobiDB-lite"/>
    </source>
</evidence>
<proteinExistence type="predicted"/>
<gene>
    <name evidence="2" type="ORF">VMCG_04067</name>
</gene>
<accession>A0A423WU54</accession>
<feature type="region of interest" description="Disordered" evidence="1">
    <location>
        <begin position="211"/>
        <end position="230"/>
    </location>
</feature>
<name>A0A423WU54_9PEZI</name>
<feature type="region of interest" description="Disordered" evidence="1">
    <location>
        <begin position="255"/>
        <end position="299"/>
    </location>
</feature>